<feature type="domain" description="Cyclic nucleotide-binding" evidence="4">
    <location>
        <begin position="17"/>
        <end position="138"/>
    </location>
</feature>
<keyword evidence="1" id="KW-0805">Transcription regulation</keyword>
<dbReference type="Gene3D" id="1.10.10.10">
    <property type="entry name" value="Winged helix-like DNA-binding domain superfamily/Winged helix DNA-binding domain"/>
    <property type="match status" value="1"/>
</dbReference>
<dbReference type="CDD" id="cd00038">
    <property type="entry name" value="CAP_ED"/>
    <property type="match status" value="1"/>
</dbReference>
<dbReference type="InterPro" id="IPR012318">
    <property type="entry name" value="HTH_CRP"/>
</dbReference>
<keyword evidence="3" id="KW-0804">Transcription</keyword>
<dbReference type="PROSITE" id="PS50042">
    <property type="entry name" value="CNMP_BINDING_3"/>
    <property type="match status" value="1"/>
</dbReference>
<name>A0A4R1F904_9GAMM</name>
<dbReference type="InterPro" id="IPR018490">
    <property type="entry name" value="cNMP-bd_dom_sf"/>
</dbReference>
<protein>
    <submittedName>
        <fullName evidence="6">CRP-like cAMP-binding protein</fullName>
    </submittedName>
</protein>
<dbReference type="EMBL" id="SMFQ01000002">
    <property type="protein sequence ID" value="TCJ88338.1"/>
    <property type="molecule type" value="Genomic_DNA"/>
</dbReference>
<feature type="domain" description="HTH crp-type" evidence="5">
    <location>
        <begin position="152"/>
        <end position="222"/>
    </location>
</feature>
<accession>A0A4R1F904</accession>
<dbReference type="GO" id="GO:0003700">
    <property type="term" value="F:DNA-binding transcription factor activity"/>
    <property type="evidence" value="ECO:0007669"/>
    <property type="project" value="TreeGrafter"/>
</dbReference>
<dbReference type="InterPro" id="IPR000595">
    <property type="entry name" value="cNMP-bd_dom"/>
</dbReference>
<dbReference type="SMART" id="SM00419">
    <property type="entry name" value="HTH_CRP"/>
    <property type="match status" value="1"/>
</dbReference>
<dbReference type="SUPFAM" id="SSF51206">
    <property type="entry name" value="cAMP-binding domain-like"/>
    <property type="match status" value="1"/>
</dbReference>
<dbReference type="GO" id="GO:0003677">
    <property type="term" value="F:DNA binding"/>
    <property type="evidence" value="ECO:0007669"/>
    <property type="project" value="UniProtKB-KW"/>
</dbReference>
<dbReference type="InterPro" id="IPR014710">
    <property type="entry name" value="RmlC-like_jellyroll"/>
</dbReference>
<dbReference type="RefSeq" id="WP_131904039.1">
    <property type="nucleotide sequence ID" value="NZ_BAAAFU010000008.1"/>
</dbReference>
<dbReference type="InterPro" id="IPR036388">
    <property type="entry name" value="WH-like_DNA-bd_sf"/>
</dbReference>
<gene>
    <name evidence="6" type="ORF">EV695_0181</name>
</gene>
<dbReference type="SMART" id="SM00100">
    <property type="entry name" value="cNMP"/>
    <property type="match status" value="1"/>
</dbReference>
<dbReference type="AlphaFoldDB" id="A0A4R1F904"/>
<evidence type="ECO:0000256" key="1">
    <source>
        <dbReference type="ARBA" id="ARBA00023015"/>
    </source>
</evidence>
<keyword evidence="2" id="KW-0238">DNA-binding</keyword>
<proteinExistence type="predicted"/>
<dbReference type="Proteomes" id="UP000294887">
    <property type="component" value="Unassembled WGS sequence"/>
</dbReference>
<dbReference type="PANTHER" id="PTHR24567:SF68">
    <property type="entry name" value="DNA-BINDING TRANSCRIPTIONAL DUAL REGULATOR CRP"/>
    <property type="match status" value="1"/>
</dbReference>
<evidence type="ECO:0000256" key="2">
    <source>
        <dbReference type="ARBA" id="ARBA00023125"/>
    </source>
</evidence>
<dbReference type="Gene3D" id="2.60.120.10">
    <property type="entry name" value="Jelly Rolls"/>
    <property type="match status" value="1"/>
</dbReference>
<dbReference type="PANTHER" id="PTHR24567">
    <property type="entry name" value="CRP FAMILY TRANSCRIPTIONAL REGULATORY PROTEIN"/>
    <property type="match status" value="1"/>
</dbReference>
<organism evidence="6 7">
    <name type="scientific">Cocleimonas flava</name>
    <dbReference type="NCBI Taxonomy" id="634765"/>
    <lineage>
        <taxon>Bacteria</taxon>
        <taxon>Pseudomonadati</taxon>
        <taxon>Pseudomonadota</taxon>
        <taxon>Gammaproteobacteria</taxon>
        <taxon>Thiotrichales</taxon>
        <taxon>Thiotrichaceae</taxon>
        <taxon>Cocleimonas</taxon>
    </lineage>
</organism>
<dbReference type="SUPFAM" id="SSF46785">
    <property type="entry name" value="Winged helix' DNA-binding domain"/>
    <property type="match status" value="1"/>
</dbReference>
<dbReference type="Pfam" id="PF13545">
    <property type="entry name" value="HTH_Crp_2"/>
    <property type="match status" value="1"/>
</dbReference>
<dbReference type="OrthoDB" id="9777588at2"/>
<keyword evidence="7" id="KW-1185">Reference proteome</keyword>
<dbReference type="GO" id="GO:0005829">
    <property type="term" value="C:cytosol"/>
    <property type="evidence" value="ECO:0007669"/>
    <property type="project" value="TreeGrafter"/>
</dbReference>
<sequence length="230" mass="25911">MQVLNPEYKEAMRSNYLFMDIEEGDFATILQGTSVCELSAGEILFSQKQPATEFFLLVEGKIKISLLSFEGTQKVVDIINPGNTFAEVIILNGMEGYPVNAKALSNAKVLRINAEKYIQVLSNSSEACLKVIGRLSARLHWLMNEMERLSLHNASYRLISYLLEDIPHGSVEETKVILGAPKRIIASRISVTPETFSRTLKSLSQDELIEVYDEHILVKDPSKLREMLFI</sequence>
<dbReference type="PROSITE" id="PS51063">
    <property type="entry name" value="HTH_CRP_2"/>
    <property type="match status" value="1"/>
</dbReference>
<evidence type="ECO:0000313" key="6">
    <source>
        <dbReference type="EMBL" id="TCJ88338.1"/>
    </source>
</evidence>
<evidence type="ECO:0000259" key="4">
    <source>
        <dbReference type="PROSITE" id="PS50042"/>
    </source>
</evidence>
<evidence type="ECO:0000256" key="3">
    <source>
        <dbReference type="ARBA" id="ARBA00023163"/>
    </source>
</evidence>
<comment type="caution">
    <text evidence="6">The sequence shown here is derived from an EMBL/GenBank/DDBJ whole genome shotgun (WGS) entry which is preliminary data.</text>
</comment>
<dbReference type="Pfam" id="PF00027">
    <property type="entry name" value="cNMP_binding"/>
    <property type="match status" value="1"/>
</dbReference>
<dbReference type="InterPro" id="IPR036390">
    <property type="entry name" value="WH_DNA-bd_sf"/>
</dbReference>
<dbReference type="InterPro" id="IPR050397">
    <property type="entry name" value="Env_Response_Regulators"/>
</dbReference>
<evidence type="ECO:0000259" key="5">
    <source>
        <dbReference type="PROSITE" id="PS51063"/>
    </source>
</evidence>
<evidence type="ECO:0000313" key="7">
    <source>
        <dbReference type="Proteomes" id="UP000294887"/>
    </source>
</evidence>
<reference evidence="6 7" key="1">
    <citation type="submission" date="2019-03" db="EMBL/GenBank/DDBJ databases">
        <title>Genomic Encyclopedia of Type Strains, Phase IV (KMG-IV): sequencing the most valuable type-strain genomes for metagenomic binning, comparative biology and taxonomic classification.</title>
        <authorList>
            <person name="Goeker M."/>
        </authorList>
    </citation>
    <scope>NUCLEOTIDE SEQUENCE [LARGE SCALE GENOMIC DNA]</scope>
    <source>
        <strain evidence="6 7">DSM 24830</strain>
    </source>
</reference>